<feature type="chain" id="PRO_5043094608" description="Carboxylic ester hydrolase" evidence="9">
    <location>
        <begin position="29"/>
        <end position="556"/>
    </location>
</feature>
<evidence type="ECO:0000259" key="10">
    <source>
        <dbReference type="Pfam" id="PF00135"/>
    </source>
</evidence>
<comment type="similarity">
    <text evidence="1 9">Belongs to the type-B carboxylesterase/lipase family.</text>
</comment>
<evidence type="ECO:0000313" key="11">
    <source>
        <dbReference type="EMBL" id="KAG8196829.1"/>
    </source>
</evidence>
<name>A0AAV6VJI3_9ARAC</name>
<feature type="domain" description="Carboxylesterase type B" evidence="10">
    <location>
        <begin position="34"/>
        <end position="532"/>
    </location>
</feature>
<evidence type="ECO:0000256" key="7">
    <source>
        <dbReference type="ARBA" id="ARBA00048484"/>
    </source>
</evidence>
<dbReference type="GO" id="GO:0005615">
    <property type="term" value="C:extracellular space"/>
    <property type="evidence" value="ECO:0007669"/>
    <property type="project" value="TreeGrafter"/>
</dbReference>
<accession>A0AAV6VJI3</accession>
<evidence type="ECO:0000256" key="2">
    <source>
        <dbReference type="ARBA" id="ARBA00022487"/>
    </source>
</evidence>
<dbReference type="InterPro" id="IPR019826">
    <property type="entry name" value="Carboxylesterase_B_AS"/>
</dbReference>
<dbReference type="FunFam" id="3.40.50.1820:FF:000029">
    <property type="entry name" value="Acetylcholinesterase"/>
    <property type="match status" value="1"/>
</dbReference>
<keyword evidence="12" id="KW-1185">Reference proteome</keyword>
<dbReference type="InterPro" id="IPR000997">
    <property type="entry name" value="Cholinesterase"/>
</dbReference>
<dbReference type="Pfam" id="PF00135">
    <property type="entry name" value="COesterase"/>
    <property type="match status" value="1"/>
</dbReference>
<evidence type="ECO:0000256" key="5">
    <source>
        <dbReference type="ARBA" id="ARBA00023157"/>
    </source>
</evidence>
<keyword evidence="3 9" id="KW-0378">Hydrolase</keyword>
<dbReference type="Proteomes" id="UP000827092">
    <property type="component" value="Unassembled WGS sequence"/>
</dbReference>
<evidence type="ECO:0000256" key="4">
    <source>
        <dbReference type="ARBA" id="ARBA00022867"/>
    </source>
</evidence>
<dbReference type="AlphaFoldDB" id="A0AAV6VJI3"/>
<keyword evidence="9" id="KW-0732">Signal</keyword>
<keyword evidence="4" id="KW-0531">Neurotransmitter degradation</keyword>
<dbReference type="InterPro" id="IPR019819">
    <property type="entry name" value="Carboxylesterase_B_CS"/>
</dbReference>
<dbReference type="GO" id="GO:0019695">
    <property type="term" value="P:choline metabolic process"/>
    <property type="evidence" value="ECO:0007669"/>
    <property type="project" value="TreeGrafter"/>
</dbReference>
<feature type="active site" description="Charge relay system" evidence="8">
    <location>
        <position position="472"/>
    </location>
</feature>
<feature type="active site" description="Charge relay system" evidence="8">
    <location>
        <position position="352"/>
    </location>
</feature>
<evidence type="ECO:0000256" key="3">
    <source>
        <dbReference type="ARBA" id="ARBA00022801"/>
    </source>
</evidence>
<dbReference type="InterPro" id="IPR029058">
    <property type="entry name" value="AB_hydrolase_fold"/>
</dbReference>
<dbReference type="InterPro" id="IPR050654">
    <property type="entry name" value="AChE-related_enzymes"/>
</dbReference>
<reference evidence="11 12" key="1">
    <citation type="journal article" date="2022" name="Nat. Ecol. Evol.">
        <title>A masculinizing supergene underlies an exaggerated male reproductive morph in a spider.</title>
        <authorList>
            <person name="Hendrickx F."/>
            <person name="De Corte Z."/>
            <person name="Sonet G."/>
            <person name="Van Belleghem S.M."/>
            <person name="Kostlbacher S."/>
            <person name="Vangestel C."/>
        </authorList>
    </citation>
    <scope>NUCLEOTIDE SEQUENCE [LARGE SCALE GENOMIC DNA]</scope>
    <source>
        <strain evidence="11">W744_W776</strain>
    </source>
</reference>
<gene>
    <name evidence="11" type="ORF">JTE90_027543</name>
</gene>
<evidence type="ECO:0000256" key="9">
    <source>
        <dbReference type="RuleBase" id="RU361235"/>
    </source>
</evidence>
<dbReference type="InterPro" id="IPR002018">
    <property type="entry name" value="CarbesteraseB"/>
</dbReference>
<dbReference type="SUPFAM" id="SSF53474">
    <property type="entry name" value="alpha/beta-Hydrolases"/>
    <property type="match status" value="1"/>
</dbReference>
<keyword evidence="2" id="KW-0719">Serine esterase</keyword>
<dbReference type="EC" id="3.1.1.-" evidence="9"/>
<keyword evidence="5" id="KW-1015">Disulfide bond</keyword>
<evidence type="ECO:0000256" key="1">
    <source>
        <dbReference type="ARBA" id="ARBA00005964"/>
    </source>
</evidence>
<dbReference type="PANTHER" id="PTHR43918:SF4">
    <property type="entry name" value="CARBOXYLIC ESTER HYDROLASE"/>
    <property type="match status" value="1"/>
</dbReference>
<comment type="caution">
    <text evidence="11">The sequence shown here is derived from an EMBL/GenBank/DDBJ whole genome shotgun (WGS) entry which is preliminary data.</text>
</comment>
<dbReference type="PROSITE" id="PS00941">
    <property type="entry name" value="CARBOXYLESTERASE_B_2"/>
    <property type="match status" value="1"/>
</dbReference>
<comment type="catalytic activity">
    <reaction evidence="7">
        <text>acetylcholine + H2O = choline + acetate + H(+)</text>
        <dbReference type="Rhea" id="RHEA:17561"/>
        <dbReference type="ChEBI" id="CHEBI:15354"/>
        <dbReference type="ChEBI" id="CHEBI:15355"/>
        <dbReference type="ChEBI" id="CHEBI:15377"/>
        <dbReference type="ChEBI" id="CHEBI:15378"/>
        <dbReference type="ChEBI" id="CHEBI:30089"/>
        <dbReference type="EC" id="3.1.1.7"/>
    </reaction>
</comment>
<protein>
    <recommendedName>
        <fullName evidence="9">Carboxylic ester hydrolase</fullName>
        <ecNumber evidence="9">3.1.1.-</ecNumber>
    </recommendedName>
</protein>
<evidence type="ECO:0000256" key="6">
    <source>
        <dbReference type="ARBA" id="ARBA00023180"/>
    </source>
</evidence>
<evidence type="ECO:0000313" key="12">
    <source>
        <dbReference type="Proteomes" id="UP000827092"/>
    </source>
</evidence>
<organism evidence="11 12">
    <name type="scientific">Oedothorax gibbosus</name>
    <dbReference type="NCBI Taxonomy" id="931172"/>
    <lineage>
        <taxon>Eukaryota</taxon>
        <taxon>Metazoa</taxon>
        <taxon>Ecdysozoa</taxon>
        <taxon>Arthropoda</taxon>
        <taxon>Chelicerata</taxon>
        <taxon>Arachnida</taxon>
        <taxon>Araneae</taxon>
        <taxon>Araneomorphae</taxon>
        <taxon>Entelegynae</taxon>
        <taxon>Araneoidea</taxon>
        <taxon>Linyphiidae</taxon>
        <taxon>Erigoninae</taxon>
        <taxon>Oedothorax</taxon>
    </lineage>
</organism>
<feature type="signal peptide" evidence="9">
    <location>
        <begin position="1"/>
        <end position="28"/>
    </location>
</feature>
<dbReference type="GO" id="GO:0005886">
    <property type="term" value="C:plasma membrane"/>
    <property type="evidence" value="ECO:0007669"/>
    <property type="project" value="TreeGrafter"/>
</dbReference>
<dbReference type="EMBL" id="JAFNEN010000063">
    <property type="protein sequence ID" value="KAG8196829.1"/>
    <property type="molecule type" value="Genomic_DNA"/>
</dbReference>
<dbReference type="GO" id="GO:0003990">
    <property type="term" value="F:acetylcholinesterase activity"/>
    <property type="evidence" value="ECO:0007669"/>
    <property type="project" value="UniProtKB-EC"/>
</dbReference>
<proteinExistence type="inferred from homology"/>
<dbReference type="PANTHER" id="PTHR43918">
    <property type="entry name" value="ACETYLCHOLINESTERASE"/>
    <property type="match status" value="1"/>
</dbReference>
<dbReference type="PROSITE" id="PS00122">
    <property type="entry name" value="CARBOXYLESTERASE_B_1"/>
    <property type="match status" value="1"/>
</dbReference>
<feature type="active site" description="Acyl-ester intermediate" evidence="8">
    <location>
        <position position="224"/>
    </location>
</feature>
<keyword evidence="6" id="KW-0325">Glycoprotein</keyword>
<dbReference type="Gene3D" id="3.40.50.1820">
    <property type="entry name" value="alpha/beta hydrolase"/>
    <property type="match status" value="1"/>
</dbReference>
<sequence length="556" mass="62178">MPKTIRTKANMIAVQLLLLICRTILCLSQPVITSPSVEINSHQIIGQQASLEGTYVNEYLGIPYAEPPIGPLRFQKPQTLQNYPPVFEATTIPPACPQFIKQPNFFAVNITDTSEDCLYLNIWTPSDADPANKKAVMFWIHGGGFRLQSIRTWVHTGTALASQGDVIVVTVNYRLGLFGFLTTGTEDAPANRGLYDILEGLKWVNKNIEAFGGDAQRITIAGESAGAIAIGFFTISPLSEGLYTRLIMESGSPLKQMNSQTKNTINAQKITEAVKCGNETYPISQHPKEVVQCLKSLDADDLLRAEEQLIPKEVGSFVPQFGDELLPNDPETAVFHTNFKCKDLFFGFNKDEESLGLTLSHPELYGFFGEKNPHLNKTYGRDEIRTFLSKTFPQSPVGYEAILQYYFPDGLAENDSVATRHQIYTAQGDMETICPAMFYGEKCSELDHNVYAYFFTHRPSVTKLAEWVGATHFDEVQFVFGHPLLSPGKYKESEVTLSRQMIDIWSNFVKTGIPDSSWPLYSKENPSFKYFGPETFTGFRIHSKSCNLLRPLFGAD</sequence>
<dbReference type="GO" id="GO:0006581">
    <property type="term" value="P:acetylcholine catabolic process"/>
    <property type="evidence" value="ECO:0007669"/>
    <property type="project" value="TreeGrafter"/>
</dbReference>
<evidence type="ECO:0000256" key="8">
    <source>
        <dbReference type="PIRSR" id="PIRSR600997-1"/>
    </source>
</evidence>
<dbReference type="PRINTS" id="PR00878">
    <property type="entry name" value="CHOLNESTRASE"/>
</dbReference>